<evidence type="ECO:0000256" key="4">
    <source>
        <dbReference type="ARBA" id="ARBA00023239"/>
    </source>
</evidence>
<dbReference type="InterPro" id="IPR036428">
    <property type="entry name" value="PCD_sf"/>
</dbReference>
<proteinExistence type="inferred from homology"/>
<comment type="similarity">
    <text evidence="2">Belongs to the pterin-4-alpha-carbinolamine dehydratase family.</text>
</comment>
<dbReference type="InterPro" id="IPR001533">
    <property type="entry name" value="Pterin_deHydtase"/>
</dbReference>
<dbReference type="SUPFAM" id="SSF55248">
    <property type="entry name" value="PCD-like"/>
    <property type="match status" value="1"/>
</dbReference>
<dbReference type="EMBL" id="FJUY01000002">
    <property type="protein sequence ID" value="CZT16031.1"/>
    <property type="molecule type" value="Genomic_DNA"/>
</dbReference>
<gene>
    <name evidence="6" type="ORF">RCC_01871</name>
</gene>
<dbReference type="GO" id="GO:0006729">
    <property type="term" value="P:tetrahydrobiopterin biosynthetic process"/>
    <property type="evidence" value="ECO:0007669"/>
    <property type="project" value="InterPro"/>
</dbReference>
<evidence type="ECO:0000256" key="5">
    <source>
        <dbReference type="ARBA" id="ARBA00030497"/>
    </source>
</evidence>
<dbReference type="GO" id="GO:0008124">
    <property type="term" value="F:4-alpha-hydroxytetrahydrobiopterin dehydratase activity"/>
    <property type="evidence" value="ECO:0007669"/>
    <property type="project" value="UniProtKB-EC"/>
</dbReference>
<accession>A0A2D3UN30</accession>
<name>A0A2D3UN30_9PEZI</name>
<comment type="catalytic activity">
    <reaction evidence="1">
        <text>(4aS,6R)-4a-hydroxy-L-erythro-5,6,7,8-tetrahydrobiopterin = (6R)-L-erythro-6,7-dihydrobiopterin + H2O</text>
        <dbReference type="Rhea" id="RHEA:11920"/>
        <dbReference type="ChEBI" id="CHEBI:15377"/>
        <dbReference type="ChEBI" id="CHEBI:15642"/>
        <dbReference type="ChEBI" id="CHEBI:43120"/>
        <dbReference type="EC" id="4.2.1.96"/>
    </reaction>
</comment>
<dbReference type="PANTHER" id="PTHR12599:SF0">
    <property type="entry name" value="PTERIN-4-ALPHA-CARBINOLAMINE DEHYDRATASE"/>
    <property type="match status" value="1"/>
</dbReference>
<dbReference type="STRING" id="112498.A0A2D3UN30"/>
<dbReference type="PANTHER" id="PTHR12599">
    <property type="entry name" value="PTERIN-4-ALPHA-CARBINOLAMINE DEHYDRATASE"/>
    <property type="match status" value="1"/>
</dbReference>
<organism evidence="6 7">
    <name type="scientific">Ramularia collo-cygni</name>
    <dbReference type="NCBI Taxonomy" id="112498"/>
    <lineage>
        <taxon>Eukaryota</taxon>
        <taxon>Fungi</taxon>
        <taxon>Dikarya</taxon>
        <taxon>Ascomycota</taxon>
        <taxon>Pezizomycotina</taxon>
        <taxon>Dothideomycetes</taxon>
        <taxon>Dothideomycetidae</taxon>
        <taxon>Mycosphaerellales</taxon>
        <taxon>Mycosphaerellaceae</taxon>
        <taxon>Ramularia</taxon>
    </lineage>
</organism>
<dbReference type="Gene3D" id="3.30.1360.20">
    <property type="entry name" value="Transcriptional coactivator/pterin dehydratase"/>
    <property type="match status" value="1"/>
</dbReference>
<dbReference type="GeneID" id="35597098"/>
<evidence type="ECO:0000313" key="7">
    <source>
        <dbReference type="Proteomes" id="UP000225277"/>
    </source>
</evidence>
<sequence length="138" mass="15357">MIKSEDITTSAGEDAKDLLQQATKLVDAGKWQLCNGGKGLERPFKFKTFKATWDFMNAVAAECKKTKHHPEWSNVYNQTQIRWTTHNPEGLSSKDTHMAKFCDDAALEFKELEIEACDVKIGPDGKIQAADCCTGKSS</sequence>
<keyword evidence="7" id="KW-1185">Reference proteome</keyword>
<dbReference type="EC" id="4.2.1.96" evidence="3"/>
<dbReference type="CDD" id="cd00488">
    <property type="entry name" value="PCD_DCoH"/>
    <property type="match status" value="1"/>
</dbReference>
<keyword evidence="4" id="KW-0456">Lyase</keyword>
<dbReference type="Proteomes" id="UP000225277">
    <property type="component" value="Unassembled WGS sequence"/>
</dbReference>
<evidence type="ECO:0000256" key="3">
    <source>
        <dbReference type="ARBA" id="ARBA00013252"/>
    </source>
</evidence>
<dbReference type="Pfam" id="PF01329">
    <property type="entry name" value="Pterin_4a"/>
    <property type="match status" value="1"/>
</dbReference>
<dbReference type="AlphaFoldDB" id="A0A2D3UN30"/>
<evidence type="ECO:0000256" key="2">
    <source>
        <dbReference type="ARBA" id="ARBA00006472"/>
    </source>
</evidence>
<evidence type="ECO:0000313" key="6">
    <source>
        <dbReference type="EMBL" id="CZT16031.1"/>
    </source>
</evidence>
<dbReference type="RefSeq" id="XP_023622924.1">
    <property type="nucleotide sequence ID" value="XM_023767156.1"/>
</dbReference>
<protein>
    <recommendedName>
        <fullName evidence="3">4a-hydroxytetrahydrobiopterin dehydratase</fullName>
        <ecNumber evidence="3">4.2.1.96</ecNumber>
    </recommendedName>
    <alternativeName>
        <fullName evidence="5">4-alpha-hydroxy-tetrahydropterin dehydratase</fullName>
    </alternativeName>
</protein>
<evidence type="ECO:0000256" key="1">
    <source>
        <dbReference type="ARBA" id="ARBA00001554"/>
    </source>
</evidence>
<dbReference type="OrthoDB" id="277398at2759"/>
<reference evidence="6 7" key="1">
    <citation type="submission" date="2016-03" db="EMBL/GenBank/DDBJ databases">
        <authorList>
            <person name="Ploux O."/>
        </authorList>
    </citation>
    <scope>NUCLEOTIDE SEQUENCE [LARGE SCALE GENOMIC DNA]</scope>
    <source>
        <strain evidence="6 7">URUG2</strain>
    </source>
</reference>